<dbReference type="EMBL" id="JASSZA010000018">
    <property type="protein sequence ID" value="KAK2089549.1"/>
    <property type="molecule type" value="Genomic_DNA"/>
</dbReference>
<keyword evidence="2" id="KW-1185">Reference proteome</keyword>
<protein>
    <submittedName>
        <fullName evidence="1">Uncharacterized protein</fullName>
    </submittedName>
</protein>
<comment type="caution">
    <text evidence="1">The sequence shown here is derived from an EMBL/GenBank/DDBJ whole genome shotgun (WGS) entry which is preliminary data.</text>
</comment>
<proteinExistence type="predicted"/>
<evidence type="ECO:0000313" key="2">
    <source>
        <dbReference type="Proteomes" id="UP001266305"/>
    </source>
</evidence>
<accession>A0ABQ9TXN2</accession>
<gene>
    <name evidence="1" type="ORF">P7K49_032215</name>
</gene>
<sequence length="111" mass="12845">MSACENEEVFKVKKSSYSKKIVKLLKKEYKEDLEKSKIKTELNSSAENSLTAFLLVCRLLLNRERRDKRIRKAKEEKGKLQEDDDHLCKLVQEKSGEVRTKEGLLAGLPSF</sequence>
<name>A0ABQ9TXN2_SAGOE</name>
<evidence type="ECO:0000313" key="1">
    <source>
        <dbReference type="EMBL" id="KAK2089549.1"/>
    </source>
</evidence>
<reference evidence="1 2" key="1">
    <citation type="submission" date="2023-05" db="EMBL/GenBank/DDBJ databases">
        <title>B98-5 Cell Line De Novo Hybrid Assembly: An Optical Mapping Approach.</title>
        <authorList>
            <person name="Kananen K."/>
            <person name="Auerbach J.A."/>
            <person name="Kautto E."/>
            <person name="Blachly J.S."/>
        </authorList>
    </citation>
    <scope>NUCLEOTIDE SEQUENCE [LARGE SCALE GENOMIC DNA]</scope>
    <source>
        <strain evidence="1">B95-8</strain>
        <tissue evidence="1">Cell line</tissue>
    </source>
</reference>
<dbReference type="Proteomes" id="UP001266305">
    <property type="component" value="Unassembled WGS sequence"/>
</dbReference>
<organism evidence="1 2">
    <name type="scientific">Saguinus oedipus</name>
    <name type="common">Cotton-top tamarin</name>
    <name type="synonym">Oedipomidas oedipus</name>
    <dbReference type="NCBI Taxonomy" id="9490"/>
    <lineage>
        <taxon>Eukaryota</taxon>
        <taxon>Metazoa</taxon>
        <taxon>Chordata</taxon>
        <taxon>Craniata</taxon>
        <taxon>Vertebrata</taxon>
        <taxon>Euteleostomi</taxon>
        <taxon>Mammalia</taxon>
        <taxon>Eutheria</taxon>
        <taxon>Euarchontoglires</taxon>
        <taxon>Primates</taxon>
        <taxon>Haplorrhini</taxon>
        <taxon>Platyrrhini</taxon>
        <taxon>Cebidae</taxon>
        <taxon>Callitrichinae</taxon>
        <taxon>Saguinus</taxon>
    </lineage>
</organism>